<evidence type="ECO:0000259" key="2">
    <source>
        <dbReference type="Pfam" id="PF20253"/>
    </source>
</evidence>
<dbReference type="Proteomes" id="UP000756132">
    <property type="component" value="Chromosome 3"/>
</dbReference>
<accession>A0A9Q8P691</accession>
<proteinExistence type="predicted"/>
<name>A0A9Q8P691_PASFU</name>
<feature type="region of interest" description="Disordered" evidence="1">
    <location>
        <begin position="113"/>
        <end position="143"/>
    </location>
</feature>
<reference evidence="3" key="1">
    <citation type="submission" date="2021-12" db="EMBL/GenBank/DDBJ databases">
        <authorList>
            <person name="Zaccaron A."/>
            <person name="Stergiopoulos I."/>
        </authorList>
    </citation>
    <scope>NUCLEOTIDE SEQUENCE</scope>
    <source>
        <strain evidence="3">Race5_Kim</strain>
    </source>
</reference>
<dbReference type="Pfam" id="PF20253">
    <property type="entry name" value="DUF6604"/>
    <property type="match status" value="1"/>
</dbReference>
<dbReference type="OrthoDB" id="5238236at2759"/>
<dbReference type="KEGG" id="ffu:CLAFUR5_08455"/>
<dbReference type="PANTHER" id="PTHR38795">
    <property type="entry name" value="DUF6604 DOMAIN-CONTAINING PROTEIN"/>
    <property type="match status" value="1"/>
</dbReference>
<dbReference type="GeneID" id="71988333"/>
<keyword evidence="4" id="KW-1185">Reference proteome</keyword>
<dbReference type="EMBL" id="CP090165">
    <property type="protein sequence ID" value="UJO14701.1"/>
    <property type="molecule type" value="Genomic_DNA"/>
</dbReference>
<feature type="domain" description="DUF6604" evidence="2">
    <location>
        <begin position="3"/>
        <end position="197"/>
    </location>
</feature>
<sequence>MEKIPVDALIGFAQQIIDGDPKITIPLEILNVTKDTIDGRRACAGWYSGFERDQELPRDVIDSNTKHRYFLLQLETVFEARRREVKSRRPKRKKKIELSGAEHLTNLYQHLQLEEPSSSESSNPSSSSTKPKKPVVEEHDYSLADSEEDDKAFAVYCMFQDLWELRMQIGQLWHDYHTGKISFIAASHTTESAIQIAFLLAGDFHSTHSDLQNFDQIVDYLGHESYISVARYCGGGQVEAGSSDPASASALEHKDSFLLMPAWCAINDVRQLALDLHIQRSSVQASRPTTVFPGHRFLLNIVGDLGKLAGLPCQEYTEEFRTQLDGPWLMPYCDHYTARLFGLVSAPTPFGAGIPAATAMYMNVYDVLEGDLERGLQYNYWCEQTSEYARSDSGGTLFDTAIAIVPTFEAASAQGWLMHTPKRSFDPMNPDYLRSLRAQAKQRYSSVAKQVEYLQANAPCLIRRPILMPANVLAALPLLAGQATWTALMQYETSTKSFINFHQTVLASMHLHNTTMLQYSCSEEWLDMDFALKQEPRTSQLLHAGDGTIASAAKQYALAMGVSPQDVMRKQAPKLPRHLTSATKAPKLAQEADLVEKEGLGVLLRDQDIVDTYMEVDI</sequence>
<evidence type="ECO:0000313" key="3">
    <source>
        <dbReference type="EMBL" id="UJO14701.1"/>
    </source>
</evidence>
<protein>
    <recommendedName>
        <fullName evidence="2">DUF6604 domain-containing protein</fullName>
    </recommendedName>
</protein>
<evidence type="ECO:0000256" key="1">
    <source>
        <dbReference type="SAM" id="MobiDB-lite"/>
    </source>
</evidence>
<dbReference type="PANTHER" id="PTHR38795:SF1">
    <property type="entry name" value="DUF6604 DOMAIN-CONTAINING PROTEIN"/>
    <property type="match status" value="1"/>
</dbReference>
<organism evidence="3 4">
    <name type="scientific">Passalora fulva</name>
    <name type="common">Tomato leaf mold</name>
    <name type="synonym">Cladosporium fulvum</name>
    <dbReference type="NCBI Taxonomy" id="5499"/>
    <lineage>
        <taxon>Eukaryota</taxon>
        <taxon>Fungi</taxon>
        <taxon>Dikarya</taxon>
        <taxon>Ascomycota</taxon>
        <taxon>Pezizomycotina</taxon>
        <taxon>Dothideomycetes</taxon>
        <taxon>Dothideomycetidae</taxon>
        <taxon>Mycosphaerellales</taxon>
        <taxon>Mycosphaerellaceae</taxon>
        <taxon>Fulvia</taxon>
    </lineage>
</organism>
<evidence type="ECO:0000313" key="4">
    <source>
        <dbReference type="Proteomes" id="UP000756132"/>
    </source>
</evidence>
<dbReference type="RefSeq" id="XP_047759067.1">
    <property type="nucleotide sequence ID" value="XM_047907603.1"/>
</dbReference>
<dbReference type="AlphaFoldDB" id="A0A9Q8P691"/>
<feature type="compositionally biased region" description="Low complexity" evidence="1">
    <location>
        <begin position="114"/>
        <end position="129"/>
    </location>
</feature>
<reference evidence="3" key="2">
    <citation type="journal article" date="2022" name="Microb. Genom.">
        <title>A chromosome-scale genome assembly of the tomato pathogen Cladosporium fulvum reveals a compartmentalized genome architecture and the presence of a dispensable chromosome.</title>
        <authorList>
            <person name="Zaccaron A.Z."/>
            <person name="Chen L.H."/>
            <person name="Samaras A."/>
            <person name="Stergiopoulos I."/>
        </authorList>
    </citation>
    <scope>NUCLEOTIDE SEQUENCE</scope>
    <source>
        <strain evidence="3">Race5_Kim</strain>
    </source>
</reference>
<gene>
    <name evidence="3" type="ORF">CLAFUR5_08455</name>
</gene>
<dbReference type="InterPro" id="IPR046539">
    <property type="entry name" value="DUF6604"/>
</dbReference>